<evidence type="ECO:0000256" key="1">
    <source>
        <dbReference type="SAM" id="MobiDB-lite"/>
    </source>
</evidence>
<keyword evidence="2" id="KW-0808">Transferase</keyword>
<keyword evidence="2" id="KW-0328">Glycosyltransferase</keyword>
<dbReference type="GO" id="GO:0016757">
    <property type="term" value="F:glycosyltransferase activity"/>
    <property type="evidence" value="ECO:0007669"/>
    <property type="project" value="UniProtKB-KW"/>
</dbReference>
<reference evidence="2" key="1">
    <citation type="journal article" date="2014" name="Int. J. Syst. Evol. Microbiol.">
        <title>Complete genome sequence of Corynebacterium casei LMG S-19264T (=DSM 44701T), isolated from a smear-ripened cheese.</title>
        <authorList>
            <consortium name="US DOE Joint Genome Institute (JGI-PGF)"/>
            <person name="Walter F."/>
            <person name="Albersmeier A."/>
            <person name="Kalinowski J."/>
            <person name="Ruckert C."/>
        </authorList>
    </citation>
    <scope>NUCLEOTIDE SEQUENCE</scope>
    <source>
        <strain evidence="2">CCM 8606</strain>
    </source>
</reference>
<feature type="region of interest" description="Disordered" evidence="1">
    <location>
        <begin position="1"/>
        <end position="30"/>
    </location>
</feature>
<proteinExistence type="predicted"/>
<keyword evidence="3" id="KW-1185">Reference proteome</keyword>
<name>A0A8J3F299_9BIFI</name>
<comment type="caution">
    <text evidence="2">The sequence shown here is derived from an EMBL/GenBank/DDBJ whole genome shotgun (WGS) entry which is preliminary data.</text>
</comment>
<evidence type="ECO:0000313" key="3">
    <source>
        <dbReference type="Proteomes" id="UP000619536"/>
    </source>
</evidence>
<dbReference type="Proteomes" id="UP000619536">
    <property type="component" value="Unassembled WGS sequence"/>
</dbReference>
<protein>
    <submittedName>
        <fullName evidence="2">Orotate phosphoribosyltransferase</fullName>
    </submittedName>
</protein>
<dbReference type="RefSeq" id="WP_229714770.1">
    <property type="nucleotide sequence ID" value="NZ_BMDH01000002.1"/>
</dbReference>
<gene>
    <name evidence="2" type="primary">pyrE1</name>
    <name evidence="2" type="ORF">GCM10007377_09950</name>
</gene>
<evidence type="ECO:0000313" key="2">
    <source>
        <dbReference type="EMBL" id="GGI14241.1"/>
    </source>
</evidence>
<dbReference type="AlphaFoldDB" id="A0A8J3F299"/>
<reference evidence="2" key="2">
    <citation type="submission" date="2020-09" db="EMBL/GenBank/DDBJ databases">
        <authorList>
            <person name="Sun Q."/>
            <person name="Sedlacek I."/>
        </authorList>
    </citation>
    <scope>NUCLEOTIDE SEQUENCE</scope>
    <source>
        <strain evidence="2">CCM 8606</strain>
    </source>
</reference>
<sequence>MHNEHAAHEHEHHHDHHDHGDAHACSHETSTTVGAFRKTGARGAQAAVSASASGTDDGATSASEFIDFGASEGFFDARGQLEPMVREELHDRAFSELLSLSLDHHASGLIGHALLDTLEDQGLSVGDFDAVGALTTAALPMACAMVHAASMRGEDLDAFMMDFVFPSIKGPSIAGKHVLMLDAWLSEKSYVQTSSLVTLRNGNELGLDLSIIEHEGAHIVGIAALVGGVDMTEPNIEVVSPVDGSSQVLPFIRVFDEQQLRD</sequence>
<feature type="compositionally biased region" description="Basic and acidic residues" evidence="1">
    <location>
        <begin position="1"/>
        <end position="26"/>
    </location>
</feature>
<organism evidence="2 3">
    <name type="scientific">Galliscardovia ingluviei</name>
    <dbReference type="NCBI Taxonomy" id="1769422"/>
    <lineage>
        <taxon>Bacteria</taxon>
        <taxon>Bacillati</taxon>
        <taxon>Actinomycetota</taxon>
        <taxon>Actinomycetes</taxon>
        <taxon>Bifidobacteriales</taxon>
        <taxon>Bifidobacteriaceae</taxon>
        <taxon>Galliscardovia</taxon>
    </lineage>
</organism>
<accession>A0A8J3F299</accession>
<dbReference type="EMBL" id="BMDH01000002">
    <property type="protein sequence ID" value="GGI14241.1"/>
    <property type="molecule type" value="Genomic_DNA"/>
</dbReference>